<dbReference type="GO" id="GO:0007165">
    <property type="term" value="P:signal transduction"/>
    <property type="evidence" value="ECO:0007669"/>
    <property type="project" value="TreeGrafter"/>
</dbReference>
<dbReference type="CDD" id="cd02859">
    <property type="entry name" value="E_set_AMPKbeta_like_N"/>
    <property type="match status" value="1"/>
</dbReference>
<accession>A0A915HJX0</accession>
<proteinExistence type="inferred from homology"/>
<dbReference type="InterPro" id="IPR014756">
    <property type="entry name" value="Ig_E-set"/>
</dbReference>
<evidence type="ECO:0000256" key="3">
    <source>
        <dbReference type="ARBA" id="ARBA00040010"/>
    </source>
</evidence>
<dbReference type="Gene3D" id="2.60.40.10">
    <property type="entry name" value="Immunoglobulins"/>
    <property type="match status" value="1"/>
</dbReference>
<dbReference type="PANTHER" id="PTHR10343:SF84">
    <property type="entry name" value="5'-AMP-ACTIVATED PROTEIN KINASE SUBUNIT BETA-1"/>
    <property type="match status" value="1"/>
</dbReference>
<evidence type="ECO:0000256" key="2">
    <source>
        <dbReference type="ARBA" id="ARBA00025180"/>
    </source>
</evidence>
<dbReference type="SUPFAM" id="SSF81296">
    <property type="entry name" value="E set domains"/>
    <property type="match status" value="1"/>
</dbReference>
<feature type="domain" description="AMP-activated protein kinase glycogen-binding" evidence="4">
    <location>
        <begin position="27"/>
        <end position="104"/>
    </location>
</feature>
<protein>
    <recommendedName>
        <fullName evidence="3">5'-AMP-activated protein kinase subunit beta-1</fullName>
    </recommendedName>
</protein>
<dbReference type="GO" id="GO:0031588">
    <property type="term" value="C:nucleotide-activated protein kinase complex"/>
    <property type="evidence" value="ECO:0007669"/>
    <property type="project" value="TreeGrafter"/>
</dbReference>
<comment type="function">
    <text evidence="2">Non-catalytic subunit of AMP-activated protein kinase (AMPK), an energy sensor protein kinase that plays a key role in regulating cellular energy metabolism. In response to reduction of intracellular ATP levels, AMPK activates energy-producing pathways and inhibits energy-consuming processes: inhibits protein, carbohydrate and lipid biosynthesis, as well as cell growth and proliferation. AMPK acts via direct phosphorylation of metabolic enzymes, and by longer-term effects via phosphorylation of transcription regulators. Also acts as a regulator of cellular polarity by remodeling the actin cytoskeleton; probably by indirectly activating myosin. Beta non-catalytic subunit acts as a scaffold on which the AMPK complex assembles, via its C-terminus that bridges alpha (PRKAA1 or PRKAA2) and gamma subunits (PRKAG1, PRKAG2 or PRKAG3).</text>
</comment>
<dbReference type="GO" id="GO:0005737">
    <property type="term" value="C:cytoplasm"/>
    <property type="evidence" value="ECO:0007669"/>
    <property type="project" value="TreeGrafter"/>
</dbReference>
<dbReference type="AlphaFoldDB" id="A0A915HJX0"/>
<dbReference type="InterPro" id="IPR032640">
    <property type="entry name" value="AMPK1_CBM"/>
</dbReference>
<reference evidence="6" key="1">
    <citation type="submission" date="2022-11" db="UniProtKB">
        <authorList>
            <consortium name="WormBaseParasite"/>
        </authorList>
    </citation>
    <scope>IDENTIFICATION</scope>
</reference>
<evidence type="ECO:0000313" key="5">
    <source>
        <dbReference type="Proteomes" id="UP000887565"/>
    </source>
</evidence>
<dbReference type="InterPro" id="IPR050827">
    <property type="entry name" value="CRP1_MDG1_kinase"/>
</dbReference>
<evidence type="ECO:0000259" key="4">
    <source>
        <dbReference type="Pfam" id="PF16561"/>
    </source>
</evidence>
<dbReference type="Proteomes" id="UP000887565">
    <property type="component" value="Unplaced"/>
</dbReference>
<dbReference type="WBParaSite" id="nRc.2.0.1.t01744-RA">
    <property type="protein sequence ID" value="nRc.2.0.1.t01744-RA"/>
    <property type="gene ID" value="nRc.2.0.1.g01744"/>
</dbReference>
<name>A0A915HJX0_ROMCU</name>
<dbReference type="PANTHER" id="PTHR10343">
    <property type="entry name" value="5'-AMP-ACTIVATED PROTEIN KINASE , BETA SUBUNIT"/>
    <property type="match status" value="1"/>
</dbReference>
<dbReference type="InterPro" id="IPR013783">
    <property type="entry name" value="Ig-like_fold"/>
</dbReference>
<evidence type="ECO:0000256" key="1">
    <source>
        <dbReference type="ARBA" id="ARBA00010926"/>
    </source>
</evidence>
<keyword evidence="5" id="KW-1185">Reference proteome</keyword>
<organism evidence="5 6">
    <name type="scientific">Romanomermis culicivorax</name>
    <name type="common">Nematode worm</name>
    <dbReference type="NCBI Taxonomy" id="13658"/>
    <lineage>
        <taxon>Eukaryota</taxon>
        <taxon>Metazoa</taxon>
        <taxon>Ecdysozoa</taxon>
        <taxon>Nematoda</taxon>
        <taxon>Enoplea</taxon>
        <taxon>Dorylaimia</taxon>
        <taxon>Mermithida</taxon>
        <taxon>Mermithoidea</taxon>
        <taxon>Mermithidae</taxon>
        <taxon>Romanomermis</taxon>
    </lineage>
</organism>
<dbReference type="Pfam" id="PF16561">
    <property type="entry name" value="AMPK1_CBM"/>
    <property type="match status" value="1"/>
</dbReference>
<sequence length="107" mass="12786">MKHFEDPRPSSLEETCSMCRCRSLQKVEIRWHAKATQVFLAGNFFTENCRLLMTRDVKGHFSELNLPAGHQEFRFLVDGTWKIDKNYEKCRNKFNEEFNFINVPMKH</sequence>
<dbReference type="GO" id="GO:0019901">
    <property type="term" value="F:protein kinase binding"/>
    <property type="evidence" value="ECO:0007669"/>
    <property type="project" value="TreeGrafter"/>
</dbReference>
<comment type="similarity">
    <text evidence="1">Belongs to the 5'-AMP-activated protein kinase beta subunit family.</text>
</comment>
<dbReference type="GO" id="GO:0005634">
    <property type="term" value="C:nucleus"/>
    <property type="evidence" value="ECO:0007669"/>
    <property type="project" value="TreeGrafter"/>
</dbReference>
<evidence type="ECO:0000313" key="6">
    <source>
        <dbReference type="WBParaSite" id="nRc.2.0.1.t01744-RA"/>
    </source>
</evidence>